<gene>
    <name evidence="2" type="ORF">NW209_09370</name>
</gene>
<organism evidence="2 3">
    <name type="scientific">Phocaeicola barnesiae</name>
    <dbReference type="NCBI Taxonomy" id="376804"/>
    <lineage>
        <taxon>Bacteria</taxon>
        <taxon>Pseudomonadati</taxon>
        <taxon>Bacteroidota</taxon>
        <taxon>Bacteroidia</taxon>
        <taxon>Bacteroidales</taxon>
        <taxon>Bacteroidaceae</taxon>
        <taxon>Phocaeicola</taxon>
    </lineage>
</organism>
<dbReference type="InterPro" id="IPR025636">
    <property type="entry name" value="DUF4294"/>
</dbReference>
<proteinExistence type="predicted"/>
<accession>A0AAW5N8V1</accession>
<dbReference type="RefSeq" id="WP_018711441.1">
    <property type="nucleotide sequence ID" value="NZ_CAUBSI010000053.1"/>
</dbReference>
<keyword evidence="1" id="KW-0732">Signal</keyword>
<sequence length="201" mass="23481">MKRYYYIFLVLLCAFTTFSTATAQQKTATKGGYKVPVCVYQGDTIPCITLRNIYIYPTLKFKNKRQQKYYWKLVRDVKKTLPLAKEIRNVVIETYEYLETLPDEKSRDKHIKAVEKGLKQQYTPRMKKLTFSQGKLLIKLVNRECNQSSYQLVKAFMGPFKAGFYQTFAALFGASLKKEYDPEDDDKMVERVVTLVENGQL</sequence>
<evidence type="ECO:0000256" key="1">
    <source>
        <dbReference type="SAM" id="SignalP"/>
    </source>
</evidence>
<evidence type="ECO:0000313" key="2">
    <source>
        <dbReference type="EMBL" id="MCR8874219.1"/>
    </source>
</evidence>
<feature type="signal peptide" evidence="1">
    <location>
        <begin position="1"/>
        <end position="23"/>
    </location>
</feature>
<dbReference type="AlphaFoldDB" id="A0AAW5N8V1"/>
<dbReference type="Pfam" id="PF14127">
    <property type="entry name" value="DUF4294"/>
    <property type="match status" value="1"/>
</dbReference>
<comment type="caution">
    <text evidence="2">The sequence shown here is derived from an EMBL/GenBank/DDBJ whole genome shotgun (WGS) entry which is preliminary data.</text>
</comment>
<reference evidence="2 3" key="1">
    <citation type="submission" date="2022-08" db="EMBL/GenBank/DDBJ databases">
        <authorList>
            <person name="Zeman M."/>
            <person name="Kubasova T."/>
        </authorList>
    </citation>
    <scope>NUCLEOTIDE SEQUENCE [LARGE SCALE GENOMIC DNA]</scope>
    <source>
        <strain evidence="2 3">ET62</strain>
    </source>
</reference>
<keyword evidence="3" id="KW-1185">Reference proteome</keyword>
<dbReference type="GeneID" id="82443852"/>
<dbReference type="EMBL" id="JANRHJ010000009">
    <property type="protein sequence ID" value="MCR8874219.1"/>
    <property type="molecule type" value="Genomic_DNA"/>
</dbReference>
<evidence type="ECO:0000313" key="3">
    <source>
        <dbReference type="Proteomes" id="UP001204579"/>
    </source>
</evidence>
<protein>
    <submittedName>
        <fullName evidence="2">DUF4294 domain-containing protein</fullName>
    </submittedName>
</protein>
<dbReference type="Proteomes" id="UP001204579">
    <property type="component" value="Unassembled WGS sequence"/>
</dbReference>
<name>A0AAW5N8V1_9BACT</name>
<feature type="chain" id="PRO_5043610754" evidence="1">
    <location>
        <begin position="24"/>
        <end position="201"/>
    </location>
</feature>